<organism evidence="5 6">
    <name type="scientific">Pseudoalteromonas denitrificans DSM 6059</name>
    <dbReference type="NCBI Taxonomy" id="1123010"/>
    <lineage>
        <taxon>Bacteria</taxon>
        <taxon>Pseudomonadati</taxon>
        <taxon>Pseudomonadota</taxon>
        <taxon>Gammaproteobacteria</taxon>
        <taxon>Alteromonadales</taxon>
        <taxon>Pseudoalteromonadaceae</taxon>
        <taxon>Pseudoalteromonas</taxon>
    </lineage>
</organism>
<dbReference type="STRING" id="1123010.SAMN02745724_01828"/>
<keyword evidence="2" id="KW-1133">Transmembrane helix</keyword>
<accession>A0A1I1JQP1</accession>
<keyword evidence="2" id="KW-0812">Transmembrane</keyword>
<sequence length="363" mass="40251">MKNNKKSELHIWLAFYLCKGLGIKILIHLHSVIQLKRLVSLHYDQLVALGLTSKVAQNLINIDWLHIDKVVTNIINNKIDVLCYFDKNYPKQLKQISSPPLLLFCKGQVSLLSSPQIAMVGSRSATPNGLNIASQLAYKLSEKGLTITSGLALGIDGAAHKGALAFKGNTIAVLGTGVDLVYPKRHQLLFDQIVLKGLIVSEFLPGTKPQASNFPRRNRIISGLSLGVVVVEAEIKSGSLITTKYALEQNREVFAVPGSILSSLSQGCHFLIKQGAKLIENVDDILEEVSFFPKSCLYTNREQEENKDDDPILAQLGFEVTPVDIIAQRVKLPIEQILPRLLDLELEDKIERVIDGYIKLRRC</sequence>
<proteinExistence type="inferred from homology"/>
<evidence type="ECO:0000256" key="1">
    <source>
        <dbReference type="ARBA" id="ARBA00006525"/>
    </source>
</evidence>
<dbReference type="Pfam" id="PF02481">
    <property type="entry name" value="DNA_processg_A"/>
    <property type="match status" value="1"/>
</dbReference>
<comment type="similarity">
    <text evidence="1">Belongs to the DprA/Smf family.</text>
</comment>
<reference evidence="5 6" key="1">
    <citation type="submission" date="2016-10" db="EMBL/GenBank/DDBJ databases">
        <authorList>
            <person name="de Groot N.N."/>
        </authorList>
    </citation>
    <scope>NUCLEOTIDE SEQUENCE [LARGE SCALE GENOMIC DNA]</scope>
    <source>
        <strain evidence="5 6">DSM 6059</strain>
    </source>
</reference>
<dbReference type="RefSeq" id="WP_091982987.1">
    <property type="nucleotide sequence ID" value="NZ_FOLO01000010.1"/>
</dbReference>
<dbReference type="Gene3D" id="1.10.10.10">
    <property type="entry name" value="Winged helix-like DNA-binding domain superfamily/Winged helix DNA-binding domain"/>
    <property type="match status" value="1"/>
</dbReference>
<evidence type="ECO:0000313" key="5">
    <source>
        <dbReference type="EMBL" id="SFC50252.1"/>
    </source>
</evidence>
<dbReference type="Proteomes" id="UP000198862">
    <property type="component" value="Unassembled WGS sequence"/>
</dbReference>
<dbReference type="OrthoDB" id="9785707at2"/>
<dbReference type="SUPFAM" id="SSF102405">
    <property type="entry name" value="MCP/YpsA-like"/>
    <property type="match status" value="1"/>
</dbReference>
<feature type="transmembrane region" description="Helical" evidence="2">
    <location>
        <begin position="12"/>
        <end position="33"/>
    </location>
</feature>
<dbReference type="InterPro" id="IPR003488">
    <property type="entry name" value="DprA"/>
</dbReference>
<dbReference type="InterPro" id="IPR057666">
    <property type="entry name" value="DrpA_SLOG"/>
</dbReference>
<dbReference type="InterPro" id="IPR036388">
    <property type="entry name" value="WH-like_DNA-bd_sf"/>
</dbReference>
<feature type="domain" description="Smf/DprA SLOG" evidence="3">
    <location>
        <begin position="81"/>
        <end position="289"/>
    </location>
</feature>
<name>A0A1I1JQP1_9GAMM</name>
<dbReference type="PANTHER" id="PTHR43022:SF1">
    <property type="entry name" value="PROTEIN SMF"/>
    <property type="match status" value="1"/>
</dbReference>
<dbReference type="NCBIfam" id="TIGR00732">
    <property type="entry name" value="dprA"/>
    <property type="match status" value="1"/>
</dbReference>
<dbReference type="EMBL" id="FOLO01000010">
    <property type="protein sequence ID" value="SFC50252.1"/>
    <property type="molecule type" value="Genomic_DNA"/>
</dbReference>
<dbReference type="Pfam" id="PF17782">
    <property type="entry name" value="WHD_DprA"/>
    <property type="match status" value="1"/>
</dbReference>
<protein>
    <submittedName>
        <fullName evidence="5">DNA processing protein</fullName>
    </submittedName>
</protein>
<evidence type="ECO:0000259" key="4">
    <source>
        <dbReference type="Pfam" id="PF17782"/>
    </source>
</evidence>
<dbReference type="AlphaFoldDB" id="A0A1I1JQP1"/>
<evidence type="ECO:0000313" key="6">
    <source>
        <dbReference type="Proteomes" id="UP000198862"/>
    </source>
</evidence>
<keyword evidence="2" id="KW-0472">Membrane</keyword>
<gene>
    <name evidence="5" type="ORF">SAMN02745724_01828</name>
</gene>
<feature type="domain" description="DprA winged helix" evidence="4">
    <location>
        <begin position="302"/>
        <end position="353"/>
    </location>
</feature>
<evidence type="ECO:0000256" key="2">
    <source>
        <dbReference type="SAM" id="Phobius"/>
    </source>
</evidence>
<dbReference type="Gene3D" id="3.40.50.450">
    <property type="match status" value="1"/>
</dbReference>
<evidence type="ECO:0000259" key="3">
    <source>
        <dbReference type="Pfam" id="PF02481"/>
    </source>
</evidence>
<dbReference type="InterPro" id="IPR041614">
    <property type="entry name" value="DprA_WH"/>
</dbReference>
<dbReference type="GO" id="GO:0009294">
    <property type="term" value="P:DNA-mediated transformation"/>
    <property type="evidence" value="ECO:0007669"/>
    <property type="project" value="InterPro"/>
</dbReference>
<keyword evidence="6" id="KW-1185">Reference proteome</keyword>
<dbReference type="PANTHER" id="PTHR43022">
    <property type="entry name" value="PROTEIN SMF"/>
    <property type="match status" value="1"/>
</dbReference>